<organism evidence="2 3">
    <name type="scientific">Iocasia fonsfrigidae</name>
    <dbReference type="NCBI Taxonomy" id="2682810"/>
    <lineage>
        <taxon>Bacteria</taxon>
        <taxon>Bacillati</taxon>
        <taxon>Bacillota</taxon>
        <taxon>Clostridia</taxon>
        <taxon>Halanaerobiales</taxon>
        <taxon>Halanaerobiaceae</taxon>
        <taxon>Iocasia</taxon>
    </lineage>
</organism>
<protein>
    <recommendedName>
        <fullName evidence="1">Polymerase/histidinol phosphatase N-terminal domain-containing protein</fullName>
    </recommendedName>
</protein>
<dbReference type="InterPro" id="IPR004013">
    <property type="entry name" value="PHP_dom"/>
</dbReference>
<proteinExistence type="predicted"/>
<dbReference type="RefSeq" id="WP_230868405.1">
    <property type="nucleotide sequence ID" value="NZ_CP046640.1"/>
</dbReference>
<evidence type="ECO:0000313" key="3">
    <source>
        <dbReference type="Proteomes" id="UP000665020"/>
    </source>
</evidence>
<sequence length="345" mass="39660">MTMYHDYAGVIHIHSTYSDGLKKIPDIIQAANEAGCNYMILSDHDTLKGLSKEGWYNNTILLVGEEITIGEDEGHYLAMGFESEIAPHNRPQETIDEVKKQGGIGFIAHPYNKSYFDDFNITSVKWNDWNVIGFNGIEIWNYSHDWIDNFTPLNFLIGLSWPDNFIDGPLSKTLKKWDELLRYQKIIGIGSVDAHGYFYSYKKMFETLHTHLLLEKTLTFQSAFFKKDKSLVYEALKKGNCYLSYDYLANAAGFMYSAKNMQKEVIMGDELNIRTGVVLTISTPEPALLKVIKDGQIIAEKNNTKLLVKKINEPGAYRAEVYLKAFRGFNLKYRPWIFSNPIYIY</sequence>
<name>A0A8A7K6A4_9FIRM</name>
<dbReference type="KEGG" id="ifn:GM661_01230"/>
<reference evidence="2" key="1">
    <citation type="submission" date="2019-12" db="EMBL/GenBank/DDBJ databases">
        <authorList>
            <person name="zhang j."/>
            <person name="sun C.M."/>
        </authorList>
    </citation>
    <scope>NUCLEOTIDE SEQUENCE</scope>
    <source>
        <strain evidence="2">NS-1</strain>
    </source>
</reference>
<keyword evidence="3" id="KW-1185">Reference proteome</keyword>
<evidence type="ECO:0000313" key="2">
    <source>
        <dbReference type="EMBL" id="QTL96690.1"/>
    </source>
</evidence>
<dbReference type="InterPro" id="IPR052018">
    <property type="entry name" value="PHP_domain"/>
</dbReference>
<evidence type="ECO:0000259" key="1">
    <source>
        <dbReference type="SMART" id="SM00481"/>
    </source>
</evidence>
<feature type="domain" description="Polymerase/histidinol phosphatase N-terminal" evidence="1">
    <location>
        <begin position="9"/>
        <end position="71"/>
    </location>
</feature>
<dbReference type="GO" id="GO:0035312">
    <property type="term" value="F:5'-3' DNA exonuclease activity"/>
    <property type="evidence" value="ECO:0007669"/>
    <property type="project" value="TreeGrafter"/>
</dbReference>
<dbReference type="EMBL" id="CP046640">
    <property type="protein sequence ID" value="QTL96690.1"/>
    <property type="molecule type" value="Genomic_DNA"/>
</dbReference>
<dbReference type="SUPFAM" id="SSF89550">
    <property type="entry name" value="PHP domain-like"/>
    <property type="match status" value="1"/>
</dbReference>
<dbReference type="GO" id="GO:0004534">
    <property type="term" value="F:5'-3' RNA exonuclease activity"/>
    <property type="evidence" value="ECO:0007669"/>
    <property type="project" value="TreeGrafter"/>
</dbReference>
<dbReference type="SMART" id="SM00481">
    <property type="entry name" value="POLIIIAc"/>
    <property type="match status" value="1"/>
</dbReference>
<dbReference type="AlphaFoldDB" id="A0A8A7K6A4"/>
<dbReference type="InterPro" id="IPR016195">
    <property type="entry name" value="Pol/histidinol_Pase-like"/>
</dbReference>
<dbReference type="InterPro" id="IPR003141">
    <property type="entry name" value="Pol/His_phosphatase_N"/>
</dbReference>
<dbReference type="Pfam" id="PF02811">
    <property type="entry name" value="PHP"/>
    <property type="match status" value="1"/>
</dbReference>
<dbReference type="Proteomes" id="UP000665020">
    <property type="component" value="Chromosome"/>
</dbReference>
<dbReference type="PANTHER" id="PTHR42924">
    <property type="entry name" value="EXONUCLEASE"/>
    <property type="match status" value="1"/>
</dbReference>
<dbReference type="Gene3D" id="3.20.20.140">
    <property type="entry name" value="Metal-dependent hydrolases"/>
    <property type="match status" value="1"/>
</dbReference>
<accession>A0A8A7K6A4</accession>
<gene>
    <name evidence="2" type="ORF">GM661_01230</name>
</gene>
<dbReference type="PANTHER" id="PTHR42924:SF3">
    <property type="entry name" value="POLYMERASE_HISTIDINOL PHOSPHATASE N-TERMINAL DOMAIN-CONTAINING PROTEIN"/>
    <property type="match status" value="1"/>
</dbReference>